<proteinExistence type="predicted"/>
<keyword evidence="2" id="KW-1185">Reference proteome</keyword>
<sequence length="115" mass="12133">MSTALSARTSADSRIRVRSRTGGWLICHGTCLRDPDGRVTSTGMVIEPAKASEIATLVIAAYELSPREADITRLIAGGLATGDKVGVTSRGELVAKLFVEYTEPATAENTVRVLG</sequence>
<evidence type="ECO:0000313" key="1">
    <source>
        <dbReference type="EMBL" id="GAA0925215.1"/>
    </source>
</evidence>
<organism evidence="1 2">
    <name type="scientific">Pseudonocardia zijingensis</name>
    <dbReference type="NCBI Taxonomy" id="153376"/>
    <lineage>
        <taxon>Bacteria</taxon>
        <taxon>Bacillati</taxon>
        <taxon>Actinomycetota</taxon>
        <taxon>Actinomycetes</taxon>
        <taxon>Pseudonocardiales</taxon>
        <taxon>Pseudonocardiaceae</taxon>
        <taxon>Pseudonocardia</taxon>
    </lineage>
</organism>
<evidence type="ECO:0000313" key="2">
    <source>
        <dbReference type="Proteomes" id="UP001499967"/>
    </source>
</evidence>
<name>A0ABP3ZPA8_9PSEU</name>
<dbReference type="Proteomes" id="UP001499967">
    <property type="component" value="Unassembled WGS sequence"/>
</dbReference>
<comment type="caution">
    <text evidence="1">The sequence shown here is derived from an EMBL/GenBank/DDBJ whole genome shotgun (WGS) entry which is preliminary data.</text>
</comment>
<accession>A0ABP3ZPA8</accession>
<gene>
    <name evidence="1" type="ORF">GCM10009559_09910</name>
</gene>
<dbReference type="RefSeq" id="WP_343939368.1">
    <property type="nucleotide sequence ID" value="NZ_BAAAHP010000027.1"/>
</dbReference>
<protein>
    <submittedName>
        <fullName evidence="1">Uncharacterized protein</fullName>
    </submittedName>
</protein>
<dbReference type="EMBL" id="BAAAHP010000027">
    <property type="protein sequence ID" value="GAA0925215.1"/>
    <property type="molecule type" value="Genomic_DNA"/>
</dbReference>
<reference evidence="2" key="1">
    <citation type="journal article" date="2019" name="Int. J. Syst. Evol. Microbiol.">
        <title>The Global Catalogue of Microorganisms (GCM) 10K type strain sequencing project: providing services to taxonomists for standard genome sequencing and annotation.</title>
        <authorList>
            <consortium name="The Broad Institute Genomics Platform"/>
            <consortium name="The Broad Institute Genome Sequencing Center for Infectious Disease"/>
            <person name="Wu L."/>
            <person name="Ma J."/>
        </authorList>
    </citation>
    <scope>NUCLEOTIDE SEQUENCE [LARGE SCALE GENOMIC DNA]</scope>
    <source>
        <strain evidence="2">JCM 11117</strain>
    </source>
</reference>